<organism evidence="2 3">
    <name type="scientific">Montanilutibacter psychrotolerans</name>
    <dbReference type="NCBI Taxonomy" id="1327343"/>
    <lineage>
        <taxon>Bacteria</taxon>
        <taxon>Pseudomonadati</taxon>
        <taxon>Pseudomonadota</taxon>
        <taxon>Gammaproteobacteria</taxon>
        <taxon>Lysobacterales</taxon>
        <taxon>Lysobacteraceae</taxon>
        <taxon>Montanilutibacter</taxon>
    </lineage>
</organism>
<dbReference type="RefSeq" id="WP_123086484.1">
    <property type="nucleotide sequence ID" value="NZ_RIBS01000001.1"/>
</dbReference>
<dbReference type="Proteomes" id="UP000267049">
    <property type="component" value="Unassembled WGS sequence"/>
</dbReference>
<feature type="transmembrane region" description="Helical" evidence="1">
    <location>
        <begin position="32"/>
        <end position="50"/>
    </location>
</feature>
<protein>
    <submittedName>
        <fullName evidence="2">Uncharacterized protein</fullName>
    </submittedName>
</protein>
<keyword evidence="1" id="KW-1133">Transmembrane helix</keyword>
<keyword evidence="3" id="KW-1185">Reference proteome</keyword>
<dbReference type="AlphaFoldDB" id="A0A3M8SY84"/>
<keyword evidence="1" id="KW-0812">Transmembrane</keyword>
<gene>
    <name evidence="2" type="ORF">EER27_02825</name>
</gene>
<evidence type="ECO:0000313" key="2">
    <source>
        <dbReference type="EMBL" id="RNF86368.1"/>
    </source>
</evidence>
<feature type="transmembrane region" description="Helical" evidence="1">
    <location>
        <begin position="56"/>
        <end position="81"/>
    </location>
</feature>
<sequence length="118" mass="12538">MTAVHPSSDPADPIPEPRDVARGNLGARFLRGYLPFTGLALAVAFALVSLSGSWAAVLVGGVIFLAWASWIVTTQLAVLVVPLGARYYRRCAVVTACCQVVAPMLLLSWSQVMHDLSA</sequence>
<keyword evidence="1" id="KW-0472">Membrane</keyword>
<name>A0A3M8SY84_9GAMM</name>
<evidence type="ECO:0000313" key="3">
    <source>
        <dbReference type="Proteomes" id="UP000267049"/>
    </source>
</evidence>
<feature type="transmembrane region" description="Helical" evidence="1">
    <location>
        <begin position="93"/>
        <end position="112"/>
    </location>
</feature>
<evidence type="ECO:0000256" key="1">
    <source>
        <dbReference type="SAM" id="Phobius"/>
    </source>
</evidence>
<comment type="caution">
    <text evidence="2">The sequence shown here is derived from an EMBL/GenBank/DDBJ whole genome shotgun (WGS) entry which is preliminary data.</text>
</comment>
<accession>A0A3M8SY84</accession>
<proteinExistence type="predicted"/>
<reference evidence="2 3" key="1">
    <citation type="submission" date="2018-11" db="EMBL/GenBank/DDBJ databases">
        <title>Lysobacter cryohumiis sp. nov., isolated from soil in the Tianshan Mountains, Xinjiang, China.</title>
        <authorList>
            <person name="Luo Y."/>
            <person name="Sheng H."/>
        </authorList>
    </citation>
    <scope>NUCLEOTIDE SEQUENCE [LARGE SCALE GENOMIC DNA]</scope>
    <source>
        <strain evidence="2 3">ZS60</strain>
    </source>
</reference>
<dbReference type="EMBL" id="RIBS01000001">
    <property type="protein sequence ID" value="RNF86368.1"/>
    <property type="molecule type" value="Genomic_DNA"/>
</dbReference>